<sequence length="118" mass="12431">MLSVKQAREEAAARIRRRMRVMGRVAASQEPLLVKIGVRSWKARRVPVGRRLARWAVLSRARWDKEGGIGGGSGGGVSSATVGVEVVGLARKDILGFGLWRGNVGGGVTGVGGGLWIG</sequence>
<name>A0ABC8RUV0_9AQUA</name>
<keyword evidence="2" id="KW-1185">Reference proteome</keyword>
<evidence type="ECO:0000313" key="2">
    <source>
        <dbReference type="Proteomes" id="UP001642360"/>
    </source>
</evidence>
<comment type="caution">
    <text evidence="1">The sequence shown here is derived from an EMBL/GenBank/DDBJ whole genome shotgun (WGS) entry which is preliminary data.</text>
</comment>
<evidence type="ECO:0000313" key="1">
    <source>
        <dbReference type="EMBL" id="CAK9147345.1"/>
    </source>
</evidence>
<dbReference type="AlphaFoldDB" id="A0ABC8RUV0"/>
<dbReference type="EMBL" id="CAUOFW020001669">
    <property type="protein sequence ID" value="CAK9147345.1"/>
    <property type="molecule type" value="Genomic_DNA"/>
</dbReference>
<reference evidence="1 2" key="1">
    <citation type="submission" date="2024-02" db="EMBL/GenBank/DDBJ databases">
        <authorList>
            <person name="Vignale AGUSTIN F."/>
            <person name="Sosa J E."/>
            <person name="Modenutti C."/>
        </authorList>
    </citation>
    <scope>NUCLEOTIDE SEQUENCE [LARGE SCALE GENOMIC DNA]</scope>
</reference>
<dbReference type="Proteomes" id="UP001642360">
    <property type="component" value="Unassembled WGS sequence"/>
</dbReference>
<accession>A0ABC8RUV0</accession>
<gene>
    <name evidence="1" type="ORF">ILEXP_LOCUS15232</name>
</gene>
<organism evidence="1 2">
    <name type="scientific">Ilex paraguariensis</name>
    <name type="common">yerba mate</name>
    <dbReference type="NCBI Taxonomy" id="185542"/>
    <lineage>
        <taxon>Eukaryota</taxon>
        <taxon>Viridiplantae</taxon>
        <taxon>Streptophyta</taxon>
        <taxon>Embryophyta</taxon>
        <taxon>Tracheophyta</taxon>
        <taxon>Spermatophyta</taxon>
        <taxon>Magnoliopsida</taxon>
        <taxon>eudicotyledons</taxon>
        <taxon>Gunneridae</taxon>
        <taxon>Pentapetalae</taxon>
        <taxon>asterids</taxon>
        <taxon>campanulids</taxon>
        <taxon>Aquifoliales</taxon>
        <taxon>Aquifoliaceae</taxon>
        <taxon>Ilex</taxon>
    </lineage>
</organism>
<protein>
    <submittedName>
        <fullName evidence="1">Uncharacterized protein</fullName>
    </submittedName>
</protein>
<proteinExistence type="predicted"/>